<accession>A0A0E9TWF0</accession>
<dbReference type="EMBL" id="GBXM01050568">
    <property type="protein sequence ID" value="JAH58009.1"/>
    <property type="molecule type" value="Transcribed_RNA"/>
</dbReference>
<proteinExistence type="predicted"/>
<name>A0A0E9TWF0_ANGAN</name>
<protein>
    <submittedName>
        <fullName evidence="1">Uncharacterized protein</fullName>
    </submittedName>
</protein>
<evidence type="ECO:0000313" key="1">
    <source>
        <dbReference type="EMBL" id="JAH58009.1"/>
    </source>
</evidence>
<reference evidence="1" key="1">
    <citation type="submission" date="2014-11" db="EMBL/GenBank/DDBJ databases">
        <authorList>
            <person name="Amaro Gonzalez C."/>
        </authorList>
    </citation>
    <scope>NUCLEOTIDE SEQUENCE</scope>
</reference>
<organism evidence="1">
    <name type="scientific">Anguilla anguilla</name>
    <name type="common">European freshwater eel</name>
    <name type="synonym">Muraena anguilla</name>
    <dbReference type="NCBI Taxonomy" id="7936"/>
    <lineage>
        <taxon>Eukaryota</taxon>
        <taxon>Metazoa</taxon>
        <taxon>Chordata</taxon>
        <taxon>Craniata</taxon>
        <taxon>Vertebrata</taxon>
        <taxon>Euteleostomi</taxon>
        <taxon>Actinopterygii</taxon>
        <taxon>Neopterygii</taxon>
        <taxon>Teleostei</taxon>
        <taxon>Anguilliformes</taxon>
        <taxon>Anguillidae</taxon>
        <taxon>Anguilla</taxon>
    </lineage>
</organism>
<dbReference type="AlphaFoldDB" id="A0A0E9TWF0"/>
<reference evidence="1" key="2">
    <citation type="journal article" date="2015" name="Fish Shellfish Immunol.">
        <title>Early steps in the European eel (Anguilla anguilla)-Vibrio vulnificus interaction in the gills: Role of the RtxA13 toxin.</title>
        <authorList>
            <person name="Callol A."/>
            <person name="Pajuelo D."/>
            <person name="Ebbesson L."/>
            <person name="Teles M."/>
            <person name="MacKenzie S."/>
            <person name="Amaro C."/>
        </authorList>
    </citation>
    <scope>NUCLEOTIDE SEQUENCE</scope>
</reference>
<sequence>MLICAISLPGNGNAHSLCCYSVRALLSTERLNLLAQAQWSSRLVQYLLSRVKAVFAININFGVFMQTV</sequence>